<keyword evidence="1" id="KW-1185">Reference proteome</keyword>
<sequence length="350" mass="40259">MAVESEAAEYDSIFTLMEKYDEDEDDDDDGAVKGSNQRWYMDSGRSKHMTGSTDDFLSIKALQGGSVSFDNGKKGYILRETKLNSYQRLSLSPVLMTGEVVLMAKRFKNIYLADFEYLNNGDLTCLSVFVDDAELWHKILGHASFSLLNKLVKKDLVHGLPKSRFKDQKIQVKMSHNIVNIRSDHGTKFENAKFIKFYAEIGISLNFLARRTPLQNSVVERKNRTLENMARTILIDSGVAKGFWAEAINTTCYLINRCIIRSLLNKTPYELLNERKPKLTYMRTFGCKWFALNNGKEVLEKFDAKSDKRIFLGYSPQSKAYKVYKKGLYVLNKAYKVYKKGLYVLKKAYM</sequence>
<evidence type="ECO:0000313" key="1">
    <source>
        <dbReference type="Proteomes" id="UP000790787"/>
    </source>
</evidence>
<dbReference type="Proteomes" id="UP000790787">
    <property type="component" value="Chromosome 8"/>
</dbReference>
<reference evidence="2" key="2">
    <citation type="submission" date="2025-08" db="UniProtKB">
        <authorList>
            <consortium name="RefSeq"/>
        </authorList>
    </citation>
    <scope>IDENTIFICATION</scope>
    <source>
        <tissue evidence="2">Leaf</tissue>
    </source>
</reference>
<dbReference type="RefSeq" id="XP_075076487.1">
    <property type="nucleotide sequence ID" value="XM_075220386.1"/>
</dbReference>
<protein>
    <submittedName>
        <fullName evidence="2">Uncharacterized protein LOC142163132</fullName>
    </submittedName>
</protein>
<accession>A0AC58RUT8</accession>
<evidence type="ECO:0000313" key="2">
    <source>
        <dbReference type="RefSeq" id="XP_075076487.1"/>
    </source>
</evidence>
<name>A0AC58RUT8_TOBAC</name>
<organism evidence="1 2">
    <name type="scientific">Nicotiana tabacum</name>
    <name type="common">Common tobacco</name>
    <dbReference type="NCBI Taxonomy" id="4097"/>
    <lineage>
        <taxon>Eukaryota</taxon>
        <taxon>Viridiplantae</taxon>
        <taxon>Streptophyta</taxon>
        <taxon>Embryophyta</taxon>
        <taxon>Tracheophyta</taxon>
        <taxon>Spermatophyta</taxon>
        <taxon>Magnoliopsida</taxon>
        <taxon>eudicotyledons</taxon>
        <taxon>Gunneridae</taxon>
        <taxon>Pentapetalae</taxon>
        <taxon>asterids</taxon>
        <taxon>lamiids</taxon>
        <taxon>Solanales</taxon>
        <taxon>Solanaceae</taxon>
        <taxon>Nicotianoideae</taxon>
        <taxon>Nicotianeae</taxon>
        <taxon>Nicotiana</taxon>
    </lineage>
</organism>
<reference evidence="1" key="1">
    <citation type="journal article" date="2014" name="Nat. Commun.">
        <title>The tobacco genome sequence and its comparison with those of tomato and potato.</title>
        <authorList>
            <person name="Sierro N."/>
            <person name="Battey J.N."/>
            <person name="Ouadi S."/>
            <person name="Bakaher N."/>
            <person name="Bovet L."/>
            <person name="Willig A."/>
            <person name="Goepfert S."/>
            <person name="Peitsch M.C."/>
            <person name="Ivanov N.V."/>
        </authorList>
    </citation>
    <scope>NUCLEOTIDE SEQUENCE [LARGE SCALE GENOMIC DNA]</scope>
</reference>
<proteinExistence type="predicted"/>
<gene>
    <name evidence="2" type="primary">LOC142163132</name>
</gene>